<dbReference type="GO" id="GO:0034039">
    <property type="term" value="F:8-oxo-7,8-dihydroguanine DNA N-glycosylase activity"/>
    <property type="evidence" value="ECO:0007669"/>
    <property type="project" value="TreeGrafter"/>
</dbReference>
<evidence type="ECO:0000256" key="10">
    <source>
        <dbReference type="ARBA" id="ARBA00044632"/>
    </source>
</evidence>
<keyword evidence="5" id="KW-0378">Hydrolase</keyword>
<dbReference type="Gene3D" id="3.30.310.40">
    <property type="match status" value="1"/>
</dbReference>
<evidence type="ECO:0000256" key="2">
    <source>
        <dbReference type="ARBA" id="ARBA00010679"/>
    </source>
</evidence>
<dbReference type="Pfam" id="PF00730">
    <property type="entry name" value="HhH-GPD"/>
    <property type="match status" value="1"/>
</dbReference>
<dbReference type="STRING" id="554065.E1ZIK4"/>
<dbReference type="InterPro" id="IPR011257">
    <property type="entry name" value="DNA_glycosylase"/>
</dbReference>
<evidence type="ECO:0000256" key="3">
    <source>
        <dbReference type="ARBA" id="ARBA00012720"/>
    </source>
</evidence>
<feature type="domain" description="HhH-GPD" evidence="11">
    <location>
        <begin position="104"/>
        <end position="291"/>
    </location>
</feature>
<dbReference type="SUPFAM" id="SSF48150">
    <property type="entry name" value="DNA-glycosylase"/>
    <property type="match status" value="1"/>
</dbReference>
<dbReference type="InParanoid" id="E1ZIK4"/>
<dbReference type="OrthoDB" id="238681at2759"/>
<feature type="non-terminal residue" evidence="12">
    <location>
        <position position="291"/>
    </location>
</feature>
<dbReference type="GO" id="GO:0006285">
    <property type="term" value="P:base-excision repair, AP site formation"/>
    <property type="evidence" value="ECO:0007669"/>
    <property type="project" value="TreeGrafter"/>
</dbReference>
<dbReference type="EC" id="4.2.99.18" evidence="3"/>
<comment type="similarity">
    <text evidence="2">Belongs to the type-1 OGG1 family.</text>
</comment>
<evidence type="ECO:0000259" key="11">
    <source>
        <dbReference type="SMART" id="SM00478"/>
    </source>
</evidence>
<dbReference type="GO" id="GO:0003684">
    <property type="term" value="F:damaged DNA binding"/>
    <property type="evidence" value="ECO:0007669"/>
    <property type="project" value="InterPro"/>
</dbReference>
<dbReference type="PANTHER" id="PTHR10242:SF2">
    <property type="entry name" value="N-GLYCOSYLASE_DNA LYASE"/>
    <property type="match status" value="1"/>
</dbReference>
<keyword evidence="9" id="KW-0326">Glycosidase</keyword>
<dbReference type="AlphaFoldDB" id="E1ZIK4"/>
<evidence type="ECO:0000256" key="1">
    <source>
        <dbReference type="ARBA" id="ARBA00008343"/>
    </source>
</evidence>
<name>E1ZIK4_CHLVA</name>
<evidence type="ECO:0000313" key="13">
    <source>
        <dbReference type="Proteomes" id="UP000008141"/>
    </source>
</evidence>
<dbReference type="GO" id="GO:0005634">
    <property type="term" value="C:nucleus"/>
    <property type="evidence" value="ECO:0007669"/>
    <property type="project" value="TreeGrafter"/>
</dbReference>
<evidence type="ECO:0000256" key="6">
    <source>
        <dbReference type="ARBA" id="ARBA00023204"/>
    </source>
</evidence>
<evidence type="ECO:0000256" key="9">
    <source>
        <dbReference type="ARBA" id="ARBA00023295"/>
    </source>
</evidence>
<dbReference type="OMA" id="GYAQEYL"/>
<evidence type="ECO:0000256" key="4">
    <source>
        <dbReference type="ARBA" id="ARBA00022763"/>
    </source>
</evidence>
<dbReference type="InterPro" id="IPR003265">
    <property type="entry name" value="HhH-GPD_domain"/>
</dbReference>
<sequence length="291" mass="31648">GQSFRWRQTGSEPLEFTGVIGQRAVRLRQLPDDVQYQVVARGAGAAAAADAAALHDYFNLGTRLADLAPSWRAACPRYAHVHHLLPGARMLRQDPLECSMEFICSQNNHIQRIHGMVERLCRQHGTPLLAAAGDGSVPPAGATPAKLALHAFPTLEQLSAATEEELRADGYGYRAKYITGSVAQLLAKPEGGAAWLLGLRSVPYEEAVEELCTLPGIGPKVAACIALFSLDKHEAIPVDTHVWALACKYYLPHLRGKSLTKKVHGEVQAAFVKRFGPYCGWAHNTLFIAEL</sequence>
<dbReference type="KEGG" id="cvr:CHLNCDRAFT_16754"/>
<proteinExistence type="inferred from homology"/>
<dbReference type="GO" id="GO:0140078">
    <property type="term" value="F:class I DNA-(apurinic or apyrimidinic site) endonuclease activity"/>
    <property type="evidence" value="ECO:0007669"/>
    <property type="project" value="UniProtKB-EC"/>
</dbReference>
<comment type="similarity">
    <text evidence="1">Belongs to the Nth/MutY family.</text>
</comment>
<dbReference type="InterPro" id="IPR012904">
    <property type="entry name" value="OGG_N"/>
</dbReference>
<keyword evidence="7" id="KW-0456">Lyase</keyword>
<gene>
    <name evidence="12" type="ORF">CHLNCDRAFT_16754</name>
</gene>
<protein>
    <recommendedName>
        <fullName evidence="3">DNA-(apurinic or apyrimidinic site) lyase</fullName>
        <ecNumber evidence="3">4.2.99.18</ecNumber>
    </recommendedName>
</protein>
<dbReference type="InterPro" id="IPR052054">
    <property type="entry name" value="Oxidative_DNA_repair_enzyme"/>
</dbReference>
<keyword evidence="4" id="KW-0227">DNA damage</keyword>
<keyword evidence="8" id="KW-0511">Multifunctional enzyme</keyword>
<dbReference type="FunCoup" id="E1ZIK4">
    <property type="interactions" value="1623"/>
</dbReference>
<dbReference type="InterPro" id="IPR000445">
    <property type="entry name" value="HhH_motif"/>
</dbReference>
<dbReference type="SMART" id="SM00478">
    <property type="entry name" value="ENDO3c"/>
    <property type="match status" value="1"/>
</dbReference>
<dbReference type="PANTHER" id="PTHR10242">
    <property type="entry name" value="8-OXOGUANINE DNA GLYCOSYLASE"/>
    <property type="match status" value="1"/>
</dbReference>
<accession>E1ZIK4</accession>
<reference evidence="12 13" key="1">
    <citation type="journal article" date="2010" name="Plant Cell">
        <title>The Chlorella variabilis NC64A genome reveals adaptation to photosymbiosis, coevolution with viruses, and cryptic sex.</title>
        <authorList>
            <person name="Blanc G."/>
            <person name="Duncan G."/>
            <person name="Agarkova I."/>
            <person name="Borodovsky M."/>
            <person name="Gurnon J."/>
            <person name="Kuo A."/>
            <person name="Lindquist E."/>
            <person name="Lucas S."/>
            <person name="Pangilinan J."/>
            <person name="Polle J."/>
            <person name="Salamov A."/>
            <person name="Terry A."/>
            <person name="Yamada T."/>
            <person name="Dunigan D.D."/>
            <person name="Grigoriev I.V."/>
            <person name="Claverie J.M."/>
            <person name="Van Etten J.L."/>
        </authorList>
    </citation>
    <scope>NUCLEOTIDE SEQUENCE [LARGE SCALE GENOMIC DNA]</scope>
    <source>
        <strain evidence="12 13">NC64A</strain>
    </source>
</reference>
<dbReference type="EMBL" id="GL433848">
    <property type="protein sequence ID" value="EFN54173.1"/>
    <property type="molecule type" value="Genomic_DNA"/>
</dbReference>
<dbReference type="Gene3D" id="1.10.1670.10">
    <property type="entry name" value="Helix-hairpin-Helix base-excision DNA repair enzymes (C-terminal)"/>
    <property type="match status" value="1"/>
</dbReference>
<dbReference type="Gene3D" id="1.10.340.30">
    <property type="entry name" value="Hypothetical protein, domain 2"/>
    <property type="match status" value="1"/>
</dbReference>
<evidence type="ECO:0000313" key="12">
    <source>
        <dbReference type="EMBL" id="EFN54173.1"/>
    </source>
</evidence>
<dbReference type="GeneID" id="17353632"/>
<organism evidence="13">
    <name type="scientific">Chlorella variabilis</name>
    <name type="common">Green alga</name>
    <dbReference type="NCBI Taxonomy" id="554065"/>
    <lineage>
        <taxon>Eukaryota</taxon>
        <taxon>Viridiplantae</taxon>
        <taxon>Chlorophyta</taxon>
        <taxon>core chlorophytes</taxon>
        <taxon>Trebouxiophyceae</taxon>
        <taxon>Chlorellales</taxon>
        <taxon>Chlorellaceae</taxon>
        <taxon>Chlorella clade</taxon>
        <taxon>Chlorella</taxon>
    </lineage>
</organism>
<keyword evidence="13" id="KW-1185">Reference proteome</keyword>
<keyword evidence="6" id="KW-0234">DNA repair</keyword>
<dbReference type="InterPro" id="IPR023170">
    <property type="entry name" value="HhH_base_excis_C"/>
</dbReference>
<comment type="catalytic activity">
    <reaction evidence="10">
        <text>2'-deoxyribonucleotide-(2'-deoxyribose 5'-phosphate)-2'-deoxyribonucleotide-DNA = a 3'-end 2'-deoxyribonucleotide-(2,3-dehydro-2,3-deoxyribose 5'-phosphate)-DNA + a 5'-end 5'-phospho-2'-deoxyribonucleoside-DNA + H(+)</text>
        <dbReference type="Rhea" id="RHEA:66592"/>
        <dbReference type="Rhea" id="RHEA-COMP:13180"/>
        <dbReference type="Rhea" id="RHEA-COMP:16897"/>
        <dbReference type="Rhea" id="RHEA-COMP:17067"/>
        <dbReference type="ChEBI" id="CHEBI:15378"/>
        <dbReference type="ChEBI" id="CHEBI:136412"/>
        <dbReference type="ChEBI" id="CHEBI:157695"/>
        <dbReference type="ChEBI" id="CHEBI:167181"/>
        <dbReference type="EC" id="4.2.99.18"/>
    </reaction>
</comment>
<dbReference type="Pfam" id="PF07934">
    <property type="entry name" value="OGG_N"/>
    <property type="match status" value="1"/>
</dbReference>
<dbReference type="eggNOG" id="KOG2875">
    <property type="taxonomic scope" value="Eukaryota"/>
</dbReference>
<evidence type="ECO:0000256" key="7">
    <source>
        <dbReference type="ARBA" id="ARBA00023239"/>
    </source>
</evidence>
<dbReference type="SUPFAM" id="SSF55945">
    <property type="entry name" value="TATA-box binding protein-like"/>
    <property type="match status" value="1"/>
</dbReference>
<dbReference type="Proteomes" id="UP000008141">
    <property type="component" value="Unassembled WGS sequence"/>
</dbReference>
<dbReference type="RefSeq" id="XP_005846275.1">
    <property type="nucleotide sequence ID" value="XM_005846213.1"/>
</dbReference>
<dbReference type="CDD" id="cd00056">
    <property type="entry name" value="ENDO3c"/>
    <property type="match status" value="1"/>
</dbReference>
<evidence type="ECO:0000256" key="5">
    <source>
        <dbReference type="ARBA" id="ARBA00022801"/>
    </source>
</evidence>
<evidence type="ECO:0000256" key="8">
    <source>
        <dbReference type="ARBA" id="ARBA00023268"/>
    </source>
</evidence>
<feature type="non-terminal residue" evidence="12">
    <location>
        <position position="1"/>
    </location>
</feature>
<dbReference type="GO" id="GO:0006289">
    <property type="term" value="P:nucleotide-excision repair"/>
    <property type="evidence" value="ECO:0007669"/>
    <property type="project" value="InterPro"/>
</dbReference>
<dbReference type="Pfam" id="PF00633">
    <property type="entry name" value="HHH"/>
    <property type="match status" value="1"/>
</dbReference>